<dbReference type="Gene3D" id="1.50.10.130">
    <property type="entry name" value="Terpene synthase, N-terminal domain"/>
    <property type="match status" value="1"/>
</dbReference>
<accession>A0ABR1Z820</accession>
<gene>
    <name evidence="2" type="ORF">V6N11_057112</name>
</gene>
<sequence>MTKCSLTLRLLAQNIDASTRQQHEELKQEVRRRITVATDGELLYELRLIDAIRWLGVSYHFKREIEEALHNVYELECQDDQTLEATSLRFRLLRENGCTVPCGACFLKSLLQRMKVFIYM</sequence>
<proteinExistence type="predicted"/>
<name>A0ABR1Z820_9ROSI</name>
<evidence type="ECO:0000259" key="1">
    <source>
        <dbReference type="Pfam" id="PF01397"/>
    </source>
</evidence>
<evidence type="ECO:0000313" key="3">
    <source>
        <dbReference type="Proteomes" id="UP001396334"/>
    </source>
</evidence>
<dbReference type="SUPFAM" id="SSF48239">
    <property type="entry name" value="Terpenoid cyclases/Protein prenyltransferases"/>
    <property type="match status" value="1"/>
</dbReference>
<organism evidence="2 3">
    <name type="scientific">Hibiscus sabdariffa</name>
    <name type="common">roselle</name>
    <dbReference type="NCBI Taxonomy" id="183260"/>
    <lineage>
        <taxon>Eukaryota</taxon>
        <taxon>Viridiplantae</taxon>
        <taxon>Streptophyta</taxon>
        <taxon>Embryophyta</taxon>
        <taxon>Tracheophyta</taxon>
        <taxon>Spermatophyta</taxon>
        <taxon>Magnoliopsida</taxon>
        <taxon>eudicotyledons</taxon>
        <taxon>Gunneridae</taxon>
        <taxon>Pentapetalae</taxon>
        <taxon>rosids</taxon>
        <taxon>malvids</taxon>
        <taxon>Malvales</taxon>
        <taxon>Malvaceae</taxon>
        <taxon>Malvoideae</taxon>
        <taxon>Hibiscus</taxon>
    </lineage>
</organism>
<dbReference type="InterPro" id="IPR001906">
    <property type="entry name" value="Terpene_synth_N"/>
</dbReference>
<dbReference type="PANTHER" id="PTHR31225">
    <property type="entry name" value="OS04G0344100 PROTEIN-RELATED"/>
    <property type="match status" value="1"/>
</dbReference>
<dbReference type="PANTHER" id="PTHR31225:SF240">
    <property type="entry name" value="(+)-DELTA-CADINENE SYNTHASE"/>
    <property type="match status" value="1"/>
</dbReference>
<dbReference type="EMBL" id="JBBPBN010002489">
    <property type="protein sequence ID" value="KAK8475828.1"/>
    <property type="molecule type" value="Genomic_DNA"/>
</dbReference>
<dbReference type="InterPro" id="IPR008930">
    <property type="entry name" value="Terpenoid_cyclase/PrenylTrfase"/>
</dbReference>
<comment type="caution">
    <text evidence="2">The sequence shown here is derived from an EMBL/GenBank/DDBJ whole genome shotgun (WGS) entry which is preliminary data.</text>
</comment>
<protein>
    <recommendedName>
        <fullName evidence="1">Terpene synthase N-terminal domain-containing protein</fullName>
    </recommendedName>
</protein>
<dbReference type="Proteomes" id="UP001396334">
    <property type="component" value="Unassembled WGS sequence"/>
</dbReference>
<dbReference type="InterPro" id="IPR050148">
    <property type="entry name" value="Terpene_synthase-like"/>
</dbReference>
<feature type="domain" description="Terpene synthase N-terminal" evidence="1">
    <location>
        <begin position="16"/>
        <end position="102"/>
    </location>
</feature>
<dbReference type="Pfam" id="PF01397">
    <property type="entry name" value="Terpene_synth"/>
    <property type="match status" value="1"/>
</dbReference>
<dbReference type="InterPro" id="IPR036965">
    <property type="entry name" value="Terpene_synth_N_sf"/>
</dbReference>
<reference evidence="2 3" key="1">
    <citation type="journal article" date="2024" name="G3 (Bethesda)">
        <title>Genome assembly of Hibiscus sabdariffa L. provides insights into metabolisms of medicinal natural products.</title>
        <authorList>
            <person name="Kim T."/>
        </authorList>
    </citation>
    <scope>NUCLEOTIDE SEQUENCE [LARGE SCALE GENOMIC DNA]</scope>
    <source>
        <strain evidence="2">TK-2024</strain>
        <tissue evidence="2">Old leaves</tissue>
    </source>
</reference>
<keyword evidence="3" id="KW-1185">Reference proteome</keyword>
<evidence type="ECO:0000313" key="2">
    <source>
        <dbReference type="EMBL" id="KAK8475828.1"/>
    </source>
</evidence>